<dbReference type="Gene3D" id="3.40.720.10">
    <property type="entry name" value="Alkaline Phosphatase, subunit A"/>
    <property type="match status" value="1"/>
</dbReference>
<dbReference type="EMBL" id="UINC01043910">
    <property type="protein sequence ID" value="SVB48611.1"/>
    <property type="molecule type" value="Genomic_DNA"/>
</dbReference>
<dbReference type="PANTHER" id="PTHR10151:SF120">
    <property type="entry name" value="BIS(5'-ADENOSYL)-TRIPHOSPHATASE"/>
    <property type="match status" value="1"/>
</dbReference>
<dbReference type="Gene3D" id="3.30.1360.180">
    <property type="match status" value="1"/>
</dbReference>
<organism evidence="1">
    <name type="scientific">marine metagenome</name>
    <dbReference type="NCBI Taxonomy" id="408172"/>
    <lineage>
        <taxon>unclassified sequences</taxon>
        <taxon>metagenomes</taxon>
        <taxon>ecological metagenomes</taxon>
    </lineage>
</organism>
<dbReference type="GO" id="GO:0016787">
    <property type="term" value="F:hydrolase activity"/>
    <property type="evidence" value="ECO:0007669"/>
    <property type="project" value="UniProtKB-ARBA"/>
</dbReference>
<dbReference type="CDD" id="cd16018">
    <property type="entry name" value="Enpp"/>
    <property type="match status" value="1"/>
</dbReference>
<dbReference type="InterPro" id="IPR017850">
    <property type="entry name" value="Alkaline_phosphatase_core_sf"/>
</dbReference>
<dbReference type="InterPro" id="IPR002591">
    <property type="entry name" value="Phosphodiest/P_Trfase"/>
</dbReference>
<name>A0A382EF43_9ZZZZ</name>
<evidence type="ECO:0000313" key="1">
    <source>
        <dbReference type="EMBL" id="SVB48611.1"/>
    </source>
</evidence>
<dbReference type="AlphaFoldDB" id="A0A382EF43"/>
<accession>A0A382EF43</accession>
<feature type="non-terminal residue" evidence="1">
    <location>
        <position position="287"/>
    </location>
</feature>
<reference evidence="1" key="1">
    <citation type="submission" date="2018-05" db="EMBL/GenBank/DDBJ databases">
        <authorList>
            <person name="Lanie J.A."/>
            <person name="Ng W.-L."/>
            <person name="Kazmierczak K.M."/>
            <person name="Andrzejewski T.M."/>
            <person name="Davidsen T.M."/>
            <person name="Wayne K.J."/>
            <person name="Tettelin H."/>
            <person name="Glass J.I."/>
            <person name="Rusch D."/>
            <person name="Podicherti R."/>
            <person name="Tsui H.-C.T."/>
            <person name="Winkler M.E."/>
        </authorList>
    </citation>
    <scope>NUCLEOTIDE SEQUENCE</scope>
</reference>
<protein>
    <submittedName>
        <fullName evidence="1">Uncharacterized protein</fullName>
    </submittedName>
</protein>
<dbReference type="PANTHER" id="PTHR10151">
    <property type="entry name" value="ECTONUCLEOTIDE PYROPHOSPHATASE/PHOSPHODIESTERASE"/>
    <property type="match status" value="1"/>
</dbReference>
<dbReference type="SUPFAM" id="SSF53649">
    <property type="entry name" value="Alkaline phosphatase-like"/>
    <property type="match status" value="1"/>
</dbReference>
<sequence length="287" mass="33098">MVSFDGFRYDFTTMADTPNFDRVELEGVKADALIPVFPSLTFPNHYSIATGAYSGTHNITGNSFYDKQFREKYSLYKKETVRDAKFYKSEPIWATAERQGVKTASYFWVGSEAPINGYTPSIFKYYDGSVPFKARIDSVVSWFNLSNEDRPHLAMLYFSEPDQTGHDKGVSTSEIVEAVEEMDKLLGYLLQKLETLEIYSNLNVFVVSDHGMTNVSENKRIVLDDYISRLDDLYVNGRGTHIQFDMKKHIKKYRKTLFSELKKIPHCKVWKTNDIPERFHFNNGNTG</sequence>
<proteinExistence type="predicted"/>
<gene>
    <name evidence="1" type="ORF">METZ01_LOCUS201465</name>
</gene>
<dbReference type="Pfam" id="PF01663">
    <property type="entry name" value="Phosphodiest"/>
    <property type="match status" value="1"/>
</dbReference>